<organism evidence="2">
    <name type="scientific">Sesamum radiatum</name>
    <name type="common">Black benniseed</name>
    <dbReference type="NCBI Taxonomy" id="300843"/>
    <lineage>
        <taxon>Eukaryota</taxon>
        <taxon>Viridiplantae</taxon>
        <taxon>Streptophyta</taxon>
        <taxon>Embryophyta</taxon>
        <taxon>Tracheophyta</taxon>
        <taxon>Spermatophyta</taxon>
        <taxon>Magnoliopsida</taxon>
        <taxon>eudicotyledons</taxon>
        <taxon>Gunneridae</taxon>
        <taxon>Pentapetalae</taxon>
        <taxon>asterids</taxon>
        <taxon>lamiids</taxon>
        <taxon>Lamiales</taxon>
        <taxon>Pedaliaceae</taxon>
        <taxon>Sesamum</taxon>
    </lineage>
</organism>
<dbReference type="InterPro" id="IPR040115">
    <property type="entry name" value="Lnp"/>
</dbReference>
<dbReference type="GO" id="GO:0071782">
    <property type="term" value="C:endoplasmic reticulum tubular network"/>
    <property type="evidence" value="ECO:0007669"/>
    <property type="project" value="TreeGrafter"/>
</dbReference>
<keyword evidence="1" id="KW-0812">Transmembrane</keyword>
<reference evidence="2" key="2">
    <citation type="journal article" date="2024" name="Plant">
        <title>Genomic evolution and insights into agronomic trait innovations of Sesamum species.</title>
        <authorList>
            <person name="Miao H."/>
            <person name="Wang L."/>
            <person name="Qu L."/>
            <person name="Liu H."/>
            <person name="Sun Y."/>
            <person name="Le M."/>
            <person name="Wang Q."/>
            <person name="Wei S."/>
            <person name="Zheng Y."/>
            <person name="Lin W."/>
            <person name="Duan Y."/>
            <person name="Cao H."/>
            <person name="Xiong S."/>
            <person name="Wang X."/>
            <person name="Wei L."/>
            <person name="Li C."/>
            <person name="Ma Q."/>
            <person name="Ju M."/>
            <person name="Zhao R."/>
            <person name="Li G."/>
            <person name="Mu C."/>
            <person name="Tian Q."/>
            <person name="Mei H."/>
            <person name="Zhang T."/>
            <person name="Gao T."/>
            <person name="Zhang H."/>
        </authorList>
    </citation>
    <scope>NUCLEOTIDE SEQUENCE</scope>
    <source>
        <strain evidence="2">G02</strain>
    </source>
</reference>
<comment type="caution">
    <text evidence="2">The sequence shown here is derived from an EMBL/GenBank/DDBJ whole genome shotgun (WGS) entry which is preliminary data.</text>
</comment>
<gene>
    <name evidence="2" type="ORF">Sradi_4359700</name>
</gene>
<dbReference type="EMBL" id="JACGWJ010000019">
    <property type="protein sequence ID" value="KAL0345284.1"/>
    <property type="molecule type" value="Genomic_DNA"/>
</dbReference>
<protein>
    <submittedName>
        <fullName evidence="2">Uncharacterized protein</fullName>
    </submittedName>
</protein>
<name>A0AAW2NP70_SESRA</name>
<proteinExistence type="predicted"/>
<feature type="transmembrane region" description="Helical" evidence="1">
    <location>
        <begin position="72"/>
        <end position="91"/>
    </location>
</feature>
<dbReference type="AlphaFoldDB" id="A0AAW2NP70"/>
<sequence length="93" mass="10686">MAEESKNDVVESIKSTSTEKKKGVLSGLWDALFGAHGDDFEKRLQHISKEEAAIMARITRRSHKYRRRTRHLITFSVIFEYLADYLGIVAFPS</sequence>
<evidence type="ECO:0000256" key="1">
    <source>
        <dbReference type="SAM" id="Phobius"/>
    </source>
</evidence>
<keyword evidence="1" id="KW-1133">Transmembrane helix</keyword>
<accession>A0AAW2NP70</accession>
<keyword evidence="1" id="KW-0472">Membrane</keyword>
<evidence type="ECO:0000313" key="2">
    <source>
        <dbReference type="EMBL" id="KAL0345284.1"/>
    </source>
</evidence>
<reference evidence="2" key="1">
    <citation type="submission" date="2020-06" db="EMBL/GenBank/DDBJ databases">
        <authorList>
            <person name="Li T."/>
            <person name="Hu X."/>
            <person name="Zhang T."/>
            <person name="Song X."/>
            <person name="Zhang H."/>
            <person name="Dai N."/>
            <person name="Sheng W."/>
            <person name="Hou X."/>
            <person name="Wei L."/>
        </authorList>
    </citation>
    <scope>NUCLEOTIDE SEQUENCE</scope>
    <source>
        <strain evidence="2">G02</strain>
        <tissue evidence="2">Leaf</tissue>
    </source>
</reference>
<dbReference type="PANTHER" id="PTHR22166">
    <property type="entry name" value="ENDOPLASMIC RETICULUM JUNCTION FORMATION PROTEIN LUNAPARK"/>
    <property type="match status" value="1"/>
</dbReference>
<dbReference type="PANTHER" id="PTHR22166:SF12">
    <property type="entry name" value="ENDOPLASMIC RETICULUM JUNCTION FORMATION PROTEIN LUNAPARK"/>
    <property type="match status" value="1"/>
</dbReference>
<dbReference type="GO" id="GO:0071786">
    <property type="term" value="P:endoplasmic reticulum tubular network organization"/>
    <property type="evidence" value="ECO:0007669"/>
    <property type="project" value="InterPro"/>
</dbReference>